<proteinExistence type="predicted"/>
<dbReference type="OrthoDB" id="9807210at2"/>
<evidence type="ECO:0000313" key="3">
    <source>
        <dbReference type="Proteomes" id="UP000231501"/>
    </source>
</evidence>
<feature type="signal peptide" evidence="1">
    <location>
        <begin position="1"/>
        <end position="24"/>
    </location>
</feature>
<reference evidence="2 3" key="1">
    <citation type="submission" date="2017-11" db="EMBL/GenBank/DDBJ databases">
        <title>Draft genome sequence of Mitsuaria sp. HWN-4.</title>
        <authorList>
            <person name="Gundlapally S.R."/>
        </authorList>
    </citation>
    <scope>NUCLEOTIDE SEQUENCE [LARGE SCALE GENOMIC DNA]</scope>
    <source>
        <strain evidence="2 3">HWN-4</strain>
    </source>
</reference>
<dbReference type="Gene3D" id="3.20.20.140">
    <property type="entry name" value="Metal-dependent hydrolases"/>
    <property type="match status" value="1"/>
</dbReference>
<keyword evidence="1" id="KW-0732">Signal</keyword>
<dbReference type="SUPFAM" id="SSF51556">
    <property type="entry name" value="Metallo-dependent hydrolases"/>
    <property type="match status" value="1"/>
</dbReference>
<dbReference type="PROSITE" id="PS51257">
    <property type="entry name" value="PROKAR_LIPOPROTEIN"/>
    <property type="match status" value="1"/>
</dbReference>
<comment type="caution">
    <text evidence="2">The sequence shown here is derived from an EMBL/GenBank/DDBJ whole genome shotgun (WGS) entry which is preliminary data.</text>
</comment>
<gene>
    <name evidence="2" type="ORF">CS062_11940</name>
</gene>
<dbReference type="Gene3D" id="2.30.40.10">
    <property type="entry name" value="Urease, subunit C, domain 1"/>
    <property type="match status" value="1"/>
</dbReference>
<dbReference type="AlphaFoldDB" id="A0A2G9C952"/>
<dbReference type="InterPro" id="IPR011059">
    <property type="entry name" value="Metal-dep_hydrolase_composite"/>
</dbReference>
<evidence type="ECO:0000256" key="1">
    <source>
        <dbReference type="SAM" id="SignalP"/>
    </source>
</evidence>
<name>A0A2G9C952_9BURK</name>
<accession>A0A2G9C952</accession>
<dbReference type="GO" id="GO:0016810">
    <property type="term" value="F:hydrolase activity, acting on carbon-nitrogen (but not peptide) bonds"/>
    <property type="evidence" value="ECO:0007669"/>
    <property type="project" value="InterPro"/>
</dbReference>
<dbReference type="PANTHER" id="PTHR43135:SF3">
    <property type="entry name" value="ALPHA-D-RIBOSE 1-METHYLPHOSPHONATE 5-TRIPHOSPHATE DIPHOSPHATASE"/>
    <property type="match status" value="1"/>
</dbReference>
<keyword evidence="2" id="KW-0378">Hydrolase</keyword>
<dbReference type="InterPro" id="IPR051781">
    <property type="entry name" value="Metallo-dep_Hydrolase"/>
</dbReference>
<sequence>MRRDRRVLLLGAGAAACLPSVLRAQSTAPAVVPPIAFIDVHLVPMDQERVLRHMTVLVRDGRIEAIGPELPVPTDAWRVEGQGRLWLSPGLADMHNHCDSRQDMAVLLSLGVTTMLNMGEARNSFVGRLRLAIERGEVPGPRAYVALAVDGSPAYGHLVLTSPEDARAAVRLARTNRYDFLKVYNGLSPEVFDTLVREGAAAGLPVVGHGVTRVGLARQIGAGQVLVAHAEEFFYTFFPPPREDDPDGAPPESAIADAVALLRRHGARVVADLVTYRKIAEQWGRPAVVDEYLRRPEAALVAPTQRALWPLAGYARRRGDLMRRYAFLEALVRAMQRAGVPLLSGTDVSDIPGLVPGYSLHENLALLTRAGLSRFDALSTATRQAGAFIAATRPGGAPFGTVTVGARADLLLSEANPLDDLTTLASPRGVLAAGRWHDEAALAALRRTVAETYRSAVAAAGPSARA</sequence>
<keyword evidence="3" id="KW-1185">Reference proteome</keyword>
<feature type="chain" id="PRO_5013769010" evidence="1">
    <location>
        <begin position="25"/>
        <end position="466"/>
    </location>
</feature>
<dbReference type="InterPro" id="IPR032466">
    <property type="entry name" value="Metal_Hydrolase"/>
</dbReference>
<dbReference type="PROSITE" id="PS51318">
    <property type="entry name" value="TAT"/>
    <property type="match status" value="1"/>
</dbReference>
<dbReference type="RefSeq" id="WP_099861866.1">
    <property type="nucleotide sequence ID" value="NZ_PEOG01000028.1"/>
</dbReference>
<protein>
    <submittedName>
        <fullName evidence="2">Amidohydrolase</fullName>
    </submittedName>
</protein>
<evidence type="ECO:0000313" key="2">
    <source>
        <dbReference type="EMBL" id="PIM52936.1"/>
    </source>
</evidence>
<organism evidence="2 3">
    <name type="scientific">Roseateles chitinivorans</name>
    <dbReference type="NCBI Taxonomy" id="2917965"/>
    <lineage>
        <taxon>Bacteria</taxon>
        <taxon>Pseudomonadati</taxon>
        <taxon>Pseudomonadota</taxon>
        <taxon>Betaproteobacteria</taxon>
        <taxon>Burkholderiales</taxon>
        <taxon>Sphaerotilaceae</taxon>
        <taxon>Roseateles</taxon>
    </lineage>
</organism>
<dbReference type="EMBL" id="PEOG01000028">
    <property type="protein sequence ID" value="PIM52936.1"/>
    <property type="molecule type" value="Genomic_DNA"/>
</dbReference>
<dbReference type="SUPFAM" id="SSF51338">
    <property type="entry name" value="Composite domain of metallo-dependent hydrolases"/>
    <property type="match status" value="1"/>
</dbReference>
<dbReference type="InterPro" id="IPR006311">
    <property type="entry name" value="TAT_signal"/>
</dbReference>
<dbReference type="Proteomes" id="UP000231501">
    <property type="component" value="Unassembled WGS sequence"/>
</dbReference>
<dbReference type="PANTHER" id="PTHR43135">
    <property type="entry name" value="ALPHA-D-RIBOSE 1-METHYLPHOSPHONATE 5-TRIPHOSPHATE DIPHOSPHATASE"/>
    <property type="match status" value="1"/>
</dbReference>